<dbReference type="Gene3D" id="3.10.28.10">
    <property type="entry name" value="Homing endonucleases"/>
    <property type="match status" value="2"/>
</dbReference>
<organism evidence="2">
    <name type="scientific">Naumovozyma castellii</name>
    <name type="common">Yeast</name>
    <name type="synonym">Saccharomyces castellii</name>
    <dbReference type="NCBI Taxonomy" id="27288"/>
    <lineage>
        <taxon>Eukaryota</taxon>
        <taxon>Fungi</taxon>
        <taxon>Dikarya</taxon>
        <taxon>Ascomycota</taxon>
        <taxon>Saccharomycotina</taxon>
        <taxon>Saccharomycetes</taxon>
        <taxon>Saccharomycetales</taxon>
        <taxon>Saccharomycetaceae</taxon>
        <taxon>Naumovozyma</taxon>
    </lineage>
</organism>
<gene>
    <name evidence="2" type="primary">orf303</name>
</gene>
<geneLocation type="mitochondrion" evidence="2"/>
<dbReference type="Pfam" id="PF03161">
    <property type="entry name" value="LAGLIDADG_2"/>
    <property type="match status" value="1"/>
</dbReference>
<dbReference type="GO" id="GO:0004519">
    <property type="term" value="F:endonuclease activity"/>
    <property type="evidence" value="ECO:0007669"/>
    <property type="project" value="InterPro"/>
</dbReference>
<dbReference type="EMBL" id="KY989226">
    <property type="protein sequence ID" value="ATV99259.1"/>
    <property type="molecule type" value="Genomic_DNA"/>
</dbReference>
<feature type="domain" description="Homing endonuclease LAGLIDADG" evidence="1">
    <location>
        <begin position="90"/>
        <end position="265"/>
    </location>
</feature>
<evidence type="ECO:0000259" key="1">
    <source>
        <dbReference type="Pfam" id="PF03161"/>
    </source>
</evidence>
<reference evidence="2" key="1">
    <citation type="journal article" date="2017" name="Genome Biol. Evol.">
        <title>Genetic Drift and Indel Mutation in the Evolution of Yeast Mitochondrial Genome Size.</title>
        <authorList>
            <person name="Xiao S."/>
            <person name="Nguyen D.T."/>
            <person name="Wu B."/>
            <person name="Hao W."/>
        </authorList>
    </citation>
    <scope>NUCLEOTIDE SEQUENCE</scope>
    <source>
        <strain evidence="2">Y-17050</strain>
    </source>
</reference>
<protein>
    <recommendedName>
        <fullName evidence="1">Homing endonuclease LAGLIDADG domain-containing protein</fullName>
    </recommendedName>
</protein>
<dbReference type="SUPFAM" id="SSF55608">
    <property type="entry name" value="Homing endonucleases"/>
    <property type="match status" value="1"/>
</dbReference>
<evidence type="ECO:0000313" key="2">
    <source>
        <dbReference type="EMBL" id="ATV99259.1"/>
    </source>
</evidence>
<sequence>MIPFSKDIKLIRNYTMTNNDMNNNNNLIMNDHYNGNLLEIYPRSNREYIQPDNISKELVIYGSNLETTLNLPDYTNIVKQMVNIPNNILYIMTGVLLTDGWIDYTSKKKLDNKSLMNINGRFMLKQSMIHCEYLIYVYMLLSHYCKSPPKLKIATVKGKNHSQLQFYTRALPCFTTLRHMFYNGRVKIVPKDLYNLLNYESLAHMIMCDGSNKEGGINLNLQSFTLKELIFIMNILYIKFDLNCTLHKSRNSYTIYIRVESVKRLYPKIMKFIIPSMRYKFNTNLAPGPTGAGAPSGVRQYEN</sequence>
<dbReference type="InterPro" id="IPR004860">
    <property type="entry name" value="LAGLIDADG_dom"/>
</dbReference>
<dbReference type="AlphaFoldDB" id="A0A2H4NZK6"/>
<accession>A0A2H4NZK6</accession>
<name>A0A2H4NZK6_NAUCA</name>
<keyword evidence="2" id="KW-0496">Mitochondrion</keyword>
<proteinExistence type="predicted"/>
<dbReference type="InterPro" id="IPR027434">
    <property type="entry name" value="Homing_endonucl"/>
</dbReference>